<proteinExistence type="predicted"/>
<accession>A0ABY7DC26</accession>
<protein>
    <submittedName>
        <fullName evidence="1">Uncharacterized protein</fullName>
    </submittedName>
</protein>
<dbReference type="Proteomes" id="UP001164746">
    <property type="component" value="Chromosome 1"/>
</dbReference>
<reference evidence="1" key="1">
    <citation type="submission" date="2022-11" db="EMBL/GenBank/DDBJ databases">
        <title>Centuries of genome instability and evolution in soft-shell clam transmissible cancer (bioRxiv).</title>
        <authorList>
            <person name="Hart S.F.M."/>
            <person name="Yonemitsu M.A."/>
            <person name="Giersch R.M."/>
            <person name="Beal B.F."/>
            <person name="Arriagada G."/>
            <person name="Davis B.W."/>
            <person name="Ostrander E.A."/>
            <person name="Goff S.P."/>
            <person name="Metzger M.J."/>
        </authorList>
    </citation>
    <scope>NUCLEOTIDE SEQUENCE</scope>
    <source>
        <strain evidence="1">MELC-2E11</strain>
        <tissue evidence="1">Siphon/mantle</tissue>
    </source>
</reference>
<keyword evidence="2" id="KW-1185">Reference proteome</keyword>
<gene>
    <name evidence="1" type="ORF">MAR_007304</name>
</gene>
<evidence type="ECO:0000313" key="2">
    <source>
        <dbReference type="Proteomes" id="UP001164746"/>
    </source>
</evidence>
<sequence length="177" mass="19839">MEDGSQQKYHVVRPDHLTADAPDCYLREEWRLAFGDFLVIGICFPSDGYYSIEVTQPYQLDMDALVSVGSRDELEKSDSYDGKKFYFDSTTKIGVQVPLGHLWTGWPSVVDGEIGVFGPSAPELVEQAEVSTGAVTTHIRRMAECLAKTISSRGKTAIRMRAHKIENVLTRIMCLKF</sequence>
<name>A0ABY7DC26_MYAAR</name>
<organism evidence="1 2">
    <name type="scientific">Mya arenaria</name>
    <name type="common">Soft-shell clam</name>
    <dbReference type="NCBI Taxonomy" id="6604"/>
    <lineage>
        <taxon>Eukaryota</taxon>
        <taxon>Metazoa</taxon>
        <taxon>Spiralia</taxon>
        <taxon>Lophotrochozoa</taxon>
        <taxon>Mollusca</taxon>
        <taxon>Bivalvia</taxon>
        <taxon>Autobranchia</taxon>
        <taxon>Heteroconchia</taxon>
        <taxon>Euheterodonta</taxon>
        <taxon>Imparidentia</taxon>
        <taxon>Neoheterodontei</taxon>
        <taxon>Myida</taxon>
        <taxon>Myoidea</taxon>
        <taxon>Myidae</taxon>
        <taxon>Mya</taxon>
    </lineage>
</organism>
<dbReference type="EMBL" id="CP111012">
    <property type="protein sequence ID" value="WAQ94833.1"/>
    <property type="molecule type" value="Genomic_DNA"/>
</dbReference>
<evidence type="ECO:0000313" key="1">
    <source>
        <dbReference type="EMBL" id="WAQ94833.1"/>
    </source>
</evidence>